<name>A0A6B0U4Q7_IXORI</name>
<evidence type="ECO:0000313" key="2">
    <source>
        <dbReference type="EMBL" id="MXU83734.1"/>
    </source>
</evidence>
<feature type="chain" id="PRO_5025635086" evidence="1">
    <location>
        <begin position="22"/>
        <end position="77"/>
    </location>
</feature>
<protein>
    <submittedName>
        <fullName evidence="2">Putative secreted protein</fullName>
    </submittedName>
</protein>
<organism evidence="2">
    <name type="scientific">Ixodes ricinus</name>
    <name type="common">Common tick</name>
    <name type="synonym">Acarus ricinus</name>
    <dbReference type="NCBI Taxonomy" id="34613"/>
    <lineage>
        <taxon>Eukaryota</taxon>
        <taxon>Metazoa</taxon>
        <taxon>Ecdysozoa</taxon>
        <taxon>Arthropoda</taxon>
        <taxon>Chelicerata</taxon>
        <taxon>Arachnida</taxon>
        <taxon>Acari</taxon>
        <taxon>Parasitiformes</taxon>
        <taxon>Ixodida</taxon>
        <taxon>Ixodoidea</taxon>
        <taxon>Ixodidae</taxon>
        <taxon>Ixodinae</taxon>
        <taxon>Ixodes</taxon>
    </lineage>
</organism>
<reference evidence="2" key="1">
    <citation type="submission" date="2019-12" db="EMBL/GenBank/DDBJ databases">
        <title>An insight into the sialome of adult female Ixodes ricinus ticks feeding for 6 days.</title>
        <authorList>
            <person name="Perner J."/>
            <person name="Ribeiro J.M.C."/>
        </authorList>
    </citation>
    <scope>NUCLEOTIDE SEQUENCE</scope>
    <source>
        <strain evidence="2">Semi-engorged</strain>
        <tissue evidence="2">Salivary glands</tissue>
    </source>
</reference>
<sequence>MTSSVALQWVVLLCLLDNVVELQGHETALKGVVRENCAGVFQPFPTVEQQHSFLVWSSLFWQPLYVHSCRTPLTFIT</sequence>
<proteinExistence type="predicted"/>
<dbReference type="AlphaFoldDB" id="A0A6B0U4Q7"/>
<feature type="signal peptide" evidence="1">
    <location>
        <begin position="1"/>
        <end position="21"/>
    </location>
</feature>
<dbReference type="EMBL" id="GIFC01001651">
    <property type="protein sequence ID" value="MXU83734.1"/>
    <property type="molecule type" value="Transcribed_RNA"/>
</dbReference>
<accession>A0A6B0U4Q7</accession>
<evidence type="ECO:0000256" key="1">
    <source>
        <dbReference type="SAM" id="SignalP"/>
    </source>
</evidence>
<keyword evidence="1" id="KW-0732">Signal</keyword>